<proteinExistence type="inferred from homology"/>
<evidence type="ECO:0000313" key="4">
    <source>
        <dbReference type="EMBL" id="MBP2327101.1"/>
    </source>
</evidence>
<dbReference type="SUPFAM" id="SSF53474">
    <property type="entry name" value="alpha/beta-Hydrolases"/>
    <property type="match status" value="1"/>
</dbReference>
<dbReference type="Proteomes" id="UP001519332">
    <property type="component" value="Unassembled WGS sequence"/>
</dbReference>
<feature type="domain" description="Thioesterase TesA-like" evidence="3">
    <location>
        <begin position="23"/>
        <end position="211"/>
    </location>
</feature>
<keyword evidence="2" id="KW-0378">Hydrolase</keyword>
<accession>A0ABS4TT54</accession>
<evidence type="ECO:0000313" key="5">
    <source>
        <dbReference type="Proteomes" id="UP001519332"/>
    </source>
</evidence>
<dbReference type="SMART" id="SM00824">
    <property type="entry name" value="PKS_TE"/>
    <property type="match status" value="1"/>
</dbReference>
<keyword evidence="5" id="KW-1185">Reference proteome</keyword>
<dbReference type="InterPro" id="IPR001031">
    <property type="entry name" value="Thioesterase"/>
</dbReference>
<dbReference type="EMBL" id="JAGINW010000001">
    <property type="protein sequence ID" value="MBP2327101.1"/>
    <property type="molecule type" value="Genomic_DNA"/>
</dbReference>
<gene>
    <name evidence="4" type="ORF">JOF56_007486</name>
</gene>
<evidence type="ECO:0000256" key="1">
    <source>
        <dbReference type="ARBA" id="ARBA00007169"/>
    </source>
</evidence>
<dbReference type="InterPro" id="IPR012223">
    <property type="entry name" value="TEII"/>
</dbReference>
<protein>
    <submittedName>
        <fullName evidence="4">Surfactin synthase thioesterase subunit</fullName>
    </submittedName>
</protein>
<dbReference type="Pfam" id="PF00975">
    <property type="entry name" value="Thioesterase"/>
    <property type="match status" value="1"/>
</dbReference>
<evidence type="ECO:0000259" key="3">
    <source>
        <dbReference type="SMART" id="SM00824"/>
    </source>
</evidence>
<sequence>MAGIHDKWVRRFHPAPDAVARLVCLPHAGGSASFYFPVSRALAPGIEVLAIQYPGRQERRHEPFAAGIHAMADQVTRLLTSQDNGLPLMLFGHSMGAMIAYEVACRLEGSGIAVDTLFVSGRRAPSRYRKENVHERSDDGILAEIRELAGTEMNLLGDEDLVHMILPALRSDYRAVETYEYTPRYPLKTPIVAFAGTEDPRVTVDEVESWSGHTGSSFELHALSGGHFFLAGHQNEILRAITDRVVPVAERGWVHA</sequence>
<reference evidence="4 5" key="1">
    <citation type="submission" date="2021-03" db="EMBL/GenBank/DDBJ databases">
        <title>Sequencing the genomes of 1000 actinobacteria strains.</title>
        <authorList>
            <person name="Klenk H.-P."/>
        </authorList>
    </citation>
    <scope>NUCLEOTIDE SEQUENCE [LARGE SCALE GENOMIC DNA]</scope>
    <source>
        <strain evidence="4 5">DSM 46670</strain>
    </source>
</reference>
<dbReference type="PANTHER" id="PTHR11487:SF0">
    <property type="entry name" value="S-ACYL FATTY ACID SYNTHASE THIOESTERASE, MEDIUM CHAIN"/>
    <property type="match status" value="1"/>
</dbReference>
<comment type="similarity">
    <text evidence="1">Belongs to the thioesterase family.</text>
</comment>
<comment type="caution">
    <text evidence="4">The sequence shown here is derived from an EMBL/GenBank/DDBJ whole genome shotgun (WGS) entry which is preliminary data.</text>
</comment>
<evidence type="ECO:0000256" key="2">
    <source>
        <dbReference type="ARBA" id="ARBA00022801"/>
    </source>
</evidence>
<dbReference type="InterPro" id="IPR020802">
    <property type="entry name" value="TesA-like"/>
</dbReference>
<dbReference type="InterPro" id="IPR029058">
    <property type="entry name" value="AB_hydrolase_fold"/>
</dbReference>
<dbReference type="RefSeq" id="WP_209644091.1">
    <property type="nucleotide sequence ID" value="NZ_JAGINW010000001.1"/>
</dbReference>
<dbReference type="Gene3D" id="3.40.50.1820">
    <property type="entry name" value="alpha/beta hydrolase"/>
    <property type="match status" value="1"/>
</dbReference>
<dbReference type="PANTHER" id="PTHR11487">
    <property type="entry name" value="THIOESTERASE"/>
    <property type="match status" value="1"/>
</dbReference>
<name>A0ABS4TT54_9PSEU</name>
<organism evidence="4 5">
    <name type="scientific">Kibdelosporangium banguiense</name>
    <dbReference type="NCBI Taxonomy" id="1365924"/>
    <lineage>
        <taxon>Bacteria</taxon>
        <taxon>Bacillati</taxon>
        <taxon>Actinomycetota</taxon>
        <taxon>Actinomycetes</taxon>
        <taxon>Pseudonocardiales</taxon>
        <taxon>Pseudonocardiaceae</taxon>
        <taxon>Kibdelosporangium</taxon>
    </lineage>
</organism>